<organism evidence="5 6">
    <name type="scientific">Tanacetum coccineum</name>
    <dbReference type="NCBI Taxonomy" id="301880"/>
    <lineage>
        <taxon>Eukaryota</taxon>
        <taxon>Viridiplantae</taxon>
        <taxon>Streptophyta</taxon>
        <taxon>Embryophyta</taxon>
        <taxon>Tracheophyta</taxon>
        <taxon>Spermatophyta</taxon>
        <taxon>Magnoliopsida</taxon>
        <taxon>eudicotyledons</taxon>
        <taxon>Gunneridae</taxon>
        <taxon>Pentapetalae</taxon>
        <taxon>asterids</taxon>
        <taxon>campanulids</taxon>
        <taxon>Asterales</taxon>
        <taxon>Asteraceae</taxon>
        <taxon>Asteroideae</taxon>
        <taxon>Anthemideae</taxon>
        <taxon>Anthemidinae</taxon>
        <taxon>Tanacetum</taxon>
    </lineage>
</organism>
<evidence type="ECO:0000256" key="1">
    <source>
        <dbReference type="ARBA" id="ARBA00022670"/>
    </source>
</evidence>
<feature type="domain" description="GAG-pre-integrase" evidence="3">
    <location>
        <begin position="93"/>
        <end position="165"/>
    </location>
</feature>
<reference evidence="5" key="1">
    <citation type="journal article" date="2022" name="Int. J. Mol. Sci.">
        <title>Draft Genome of Tanacetum Coccineum: Genomic Comparison of Closely Related Tanacetum-Family Plants.</title>
        <authorList>
            <person name="Yamashiro T."/>
            <person name="Shiraishi A."/>
            <person name="Nakayama K."/>
            <person name="Satake H."/>
        </authorList>
    </citation>
    <scope>NUCLEOTIDE SEQUENCE</scope>
</reference>
<dbReference type="PANTHER" id="PTHR42648:SF18">
    <property type="entry name" value="RETROTRANSPOSON, UNCLASSIFIED-LIKE PROTEIN"/>
    <property type="match status" value="1"/>
</dbReference>
<name>A0ABQ5FK51_9ASTR</name>
<evidence type="ECO:0000256" key="2">
    <source>
        <dbReference type="SAM" id="MobiDB-lite"/>
    </source>
</evidence>
<keyword evidence="6" id="KW-1185">Reference proteome</keyword>
<dbReference type="InterPro" id="IPR025724">
    <property type="entry name" value="GAG-pre-integrase_dom"/>
</dbReference>
<dbReference type="InterPro" id="IPR012337">
    <property type="entry name" value="RNaseH-like_sf"/>
</dbReference>
<protein>
    <submittedName>
        <fullName evidence="5">Retrovirus-related pol polyprotein from transposon TNT 1-94</fullName>
    </submittedName>
</protein>
<accession>A0ABQ5FK51</accession>
<reference evidence="5" key="2">
    <citation type="submission" date="2022-01" db="EMBL/GenBank/DDBJ databases">
        <authorList>
            <person name="Yamashiro T."/>
            <person name="Shiraishi A."/>
            <person name="Satake H."/>
            <person name="Nakayama K."/>
        </authorList>
    </citation>
    <scope>NUCLEOTIDE SEQUENCE</scope>
</reference>
<dbReference type="InterPro" id="IPR036397">
    <property type="entry name" value="RNaseH_sf"/>
</dbReference>
<gene>
    <name evidence="5" type="ORF">Tco_1006992</name>
</gene>
<proteinExistence type="predicted"/>
<dbReference type="InterPro" id="IPR039537">
    <property type="entry name" value="Retrotran_Ty1/copia-like"/>
</dbReference>
<dbReference type="PANTHER" id="PTHR42648">
    <property type="entry name" value="TRANSPOSASE, PUTATIVE-RELATED"/>
    <property type="match status" value="1"/>
</dbReference>
<keyword evidence="1" id="KW-0645">Protease</keyword>
<dbReference type="InterPro" id="IPR054722">
    <property type="entry name" value="PolX-like_BBD"/>
</dbReference>
<evidence type="ECO:0000259" key="4">
    <source>
        <dbReference type="Pfam" id="PF22936"/>
    </source>
</evidence>
<dbReference type="Pfam" id="PF13976">
    <property type="entry name" value="gag_pre-integrs"/>
    <property type="match status" value="1"/>
</dbReference>
<feature type="domain" description="Retrovirus-related Pol polyprotein from transposon TNT 1-94-like beta-barrel" evidence="4">
    <location>
        <begin position="1"/>
        <end position="64"/>
    </location>
</feature>
<dbReference type="Proteomes" id="UP001151760">
    <property type="component" value="Unassembled WGS sequence"/>
</dbReference>
<feature type="compositionally biased region" description="Polar residues" evidence="2">
    <location>
        <begin position="342"/>
        <end position="355"/>
    </location>
</feature>
<dbReference type="EMBL" id="BQNB010017462">
    <property type="protein sequence ID" value="GJT63459.1"/>
    <property type="molecule type" value="Genomic_DNA"/>
</dbReference>
<sequence>MTGHRSQLINFVSTFIGTVRFRNDQVAAIMGYGDYHIGNVTILRVYYVKGLGHNLFLVGQFSDSNLEVAFRKHTCFVHDLEDVDLLTGSMGTNLYTLSLEDTMKSSLIYLLSKSSKTKSWLWHRRLSHINFSTINELAKQGLVRCLPKLKYAIDHLCSVCSLGKSKKHTHKPKSEDSIQEKLYLLNIDLCGLMRIKSISGKKYILVIVDDYSWFTWVKFLRSKDETPELIIKYLKQAEAVATACYTQNRSLIRKRHNKIPYELLHDRKPDLKYSPAKKAYQIYNRRTRLIMEIIHIKLDEQTTMASEQFSSGLELQLMTPRTPSPSVVSRVLPAVAPIPANTIGTPSSTNINQDAPSHSTSPTSHETQSLVIHLGVEE</sequence>
<keyword evidence="1" id="KW-0378">Hydrolase</keyword>
<feature type="compositionally biased region" description="Low complexity" evidence="2">
    <location>
        <begin position="356"/>
        <end position="365"/>
    </location>
</feature>
<dbReference type="Pfam" id="PF22936">
    <property type="entry name" value="Pol_BBD"/>
    <property type="match status" value="1"/>
</dbReference>
<evidence type="ECO:0000259" key="3">
    <source>
        <dbReference type="Pfam" id="PF13976"/>
    </source>
</evidence>
<evidence type="ECO:0000313" key="5">
    <source>
        <dbReference type="EMBL" id="GJT63459.1"/>
    </source>
</evidence>
<feature type="region of interest" description="Disordered" evidence="2">
    <location>
        <begin position="341"/>
        <end position="369"/>
    </location>
</feature>
<dbReference type="SUPFAM" id="SSF53098">
    <property type="entry name" value="Ribonuclease H-like"/>
    <property type="match status" value="1"/>
</dbReference>
<comment type="caution">
    <text evidence="5">The sequence shown here is derived from an EMBL/GenBank/DDBJ whole genome shotgun (WGS) entry which is preliminary data.</text>
</comment>
<dbReference type="Gene3D" id="3.30.420.10">
    <property type="entry name" value="Ribonuclease H-like superfamily/Ribonuclease H"/>
    <property type="match status" value="1"/>
</dbReference>
<evidence type="ECO:0000313" key="6">
    <source>
        <dbReference type="Proteomes" id="UP001151760"/>
    </source>
</evidence>